<dbReference type="Gene3D" id="3.90.280.10">
    <property type="entry name" value="PEBP-like"/>
    <property type="match status" value="2"/>
</dbReference>
<comment type="caution">
    <text evidence="1">The sequence shown here is derived from an EMBL/GenBank/DDBJ whole genome shotgun (WGS) entry which is preliminary data.</text>
</comment>
<evidence type="ECO:0000313" key="2">
    <source>
        <dbReference type="Proteomes" id="UP001249851"/>
    </source>
</evidence>
<name>A0AAD9R2Z8_ACRCE</name>
<gene>
    <name evidence="1" type="ORF">P5673_002319</name>
</gene>
<dbReference type="AlphaFoldDB" id="A0AAD9R2Z8"/>
<dbReference type="EMBL" id="JARQWQ010000004">
    <property type="protein sequence ID" value="KAK2572115.1"/>
    <property type="molecule type" value="Genomic_DNA"/>
</dbReference>
<dbReference type="InterPro" id="IPR008914">
    <property type="entry name" value="PEBP"/>
</dbReference>
<reference evidence="1" key="2">
    <citation type="journal article" date="2023" name="Science">
        <title>Genomic signatures of disease resistance in endangered staghorn corals.</title>
        <authorList>
            <person name="Vollmer S.V."/>
            <person name="Selwyn J.D."/>
            <person name="Despard B.A."/>
            <person name="Roesel C.L."/>
        </authorList>
    </citation>
    <scope>NUCLEOTIDE SEQUENCE</scope>
    <source>
        <strain evidence="1">K2</strain>
    </source>
</reference>
<dbReference type="SUPFAM" id="SSF49777">
    <property type="entry name" value="PEBP-like"/>
    <property type="match status" value="2"/>
</dbReference>
<dbReference type="InterPro" id="IPR036610">
    <property type="entry name" value="PEBP-like_sf"/>
</dbReference>
<protein>
    <submittedName>
        <fullName evidence="1">Phosphatidylethanolamine-binding protein 4</fullName>
    </submittedName>
</protein>
<dbReference type="PANTHER" id="PTHR11362:SF82">
    <property type="entry name" value="PHOSPHATIDYLETHANOLAMINE-BINDING PROTEIN 4"/>
    <property type="match status" value="1"/>
</dbReference>
<accession>A0AAD9R2Z8</accession>
<dbReference type="Proteomes" id="UP001249851">
    <property type="component" value="Unassembled WGS sequence"/>
</dbReference>
<sequence>MDTYSFGFVYFALAFAQTKGTLNLLEDSHFNHQASCEDYRYDGMRLLFAKVVIGGKVFDKMNCGEAVPLDDVTKDIPVVKFSQGKYLANGKIRGGNIYGEYNPPNPQPGQGVHRFYFFVFEQEEKLVDGIQIANRCGFDIDGFMSDFGLKPVAMNMFRSEFQSGSCDSFDQEEVDFGDFDEGNWNCGQEVQLDKVNSPEAPTVTYKSAVPGQKYLIAMVDPDAPFKDNPIFKSWLHWIVGNVDGNDLDKGNTFNGDTFTAYNPPTPPKPKPGTHNDHRYFIYVFQQGHMLDSNAEVKSRKNFDVDAYMEDFDLQPVAMNMFRTHS</sequence>
<dbReference type="Pfam" id="PF01161">
    <property type="entry name" value="PBP"/>
    <property type="match status" value="1"/>
</dbReference>
<proteinExistence type="predicted"/>
<evidence type="ECO:0000313" key="1">
    <source>
        <dbReference type="EMBL" id="KAK2572115.1"/>
    </source>
</evidence>
<reference evidence="1" key="1">
    <citation type="journal article" date="2023" name="G3 (Bethesda)">
        <title>Whole genome assembly and annotation of the endangered Caribbean coral Acropora cervicornis.</title>
        <authorList>
            <person name="Selwyn J.D."/>
            <person name="Vollmer S.V."/>
        </authorList>
    </citation>
    <scope>NUCLEOTIDE SEQUENCE</scope>
    <source>
        <strain evidence="1">K2</strain>
    </source>
</reference>
<dbReference type="InterPro" id="IPR035810">
    <property type="entry name" value="PEBP_euk"/>
</dbReference>
<keyword evidence="2" id="KW-1185">Reference proteome</keyword>
<organism evidence="1 2">
    <name type="scientific">Acropora cervicornis</name>
    <name type="common">Staghorn coral</name>
    <dbReference type="NCBI Taxonomy" id="6130"/>
    <lineage>
        <taxon>Eukaryota</taxon>
        <taxon>Metazoa</taxon>
        <taxon>Cnidaria</taxon>
        <taxon>Anthozoa</taxon>
        <taxon>Hexacorallia</taxon>
        <taxon>Scleractinia</taxon>
        <taxon>Astrocoeniina</taxon>
        <taxon>Acroporidae</taxon>
        <taxon>Acropora</taxon>
    </lineage>
</organism>
<dbReference type="PANTHER" id="PTHR11362">
    <property type="entry name" value="PHOSPHATIDYLETHANOLAMINE-BINDING PROTEIN"/>
    <property type="match status" value="1"/>
</dbReference>
<dbReference type="CDD" id="cd00866">
    <property type="entry name" value="PEBP_euk"/>
    <property type="match status" value="1"/>
</dbReference>